<protein>
    <submittedName>
        <fullName evidence="1">Uncharacterized protein</fullName>
    </submittedName>
</protein>
<dbReference type="EMBL" id="CAACVG010008373">
    <property type="protein sequence ID" value="VEN49524.1"/>
    <property type="molecule type" value="Genomic_DNA"/>
</dbReference>
<name>A0A653CNM2_CALMS</name>
<proteinExistence type="predicted"/>
<evidence type="ECO:0000313" key="1">
    <source>
        <dbReference type="EMBL" id="VEN49524.1"/>
    </source>
</evidence>
<sequence>MYLHQKLKLLIEDVTLMCNKRINSSIKLAVKPKKPVQAVIPEPAVPRQPQIGAPVTISNRVILKKAYTIPKH</sequence>
<dbReference type="AlphaFoldDB" id="A0A653CNM2"/>
<accession>A0A653CNM2</accession>
<keyword evidence="2" id="KW-1185">Reference proteome</keyword>
<evidence type="ECO:0000313" key="2">
    <source>
        <dbReference type="Proteomes" id="UP000410492"/>
    </source>
</evidence>
<gene>
    <name evidence="1" type="ORF">CALMAC_LOCUS10610</name>
</gene>
<dbReference type="Proteomes" id="UP000410492">
    <property type="component" value="Unassembled WGS sequence"/>
</dbReference>
<reference evidence="1 2" key="1">
    <citation type="submission" date="2019-01" db="EMBL/GenBank/DDBJ databases">
        <authorList>
            <person name="Sayadi A."/>
        </authorList>
    </citation>
    <scope>NUCLEOTIDE SEQUENCE [LARGE SCALE GENOMIC DNA]</scope>
</reference>
<organism evidence="1 2">
    <name type="scientific">Callosobruchus maculatus</name>
    <name type="common">Southern cowpea weevil</name>
    <name type="synonym">Pulse bruchid</name>
    <dbReference type="NCBI Taxonomy" id="64391"/>
    <lineage>
        <taxon>Eukaryota</taxon>
        <taxon>Metazoa</taxon>
        <taxon>Ecdysozoa</taxon>
        <taxon>Arthropoda</taxon>
        <taxon>Hexapoda</taxon>
        <taxon>Insecta</taxon>
        <taxon>Pterygota</taxon>
        <taxon>Neoptera</taxon>
        <taxon>Endopterygota</taxon>
        <taxon>Coleoptera</taxon>
        <taxon>Polyphaga</taxon>
        <taxon>Cucujiformia</taxon>
        <taxon>Chrysomeloidea</taxon>
        <taxon>Chrysomelidae</taxon>
        <taxon>Bruchinae</taxon>
        <taxon>Bruchini</taxon>
        <taxon>Callosobruchus</taxon>
    </lineage>
</organism>
<dbReference type="OrthoDB" id="10004999at2759"/>